<evidence type="ECO:0000313" key="6">
    <source>
        <dbReference type="Proteomes" id="UP000694427"/>
    </source>
</evidence>
<dbReference type="InterPro" id="IPR043502">
    <property type="entry name" value="DNA/RNA_pol_sf"/>
</dbReference>
<organism evidence="5 6">
    <name type="scientific">Cyprinus carpio</name>
    <name type="common">Common carp</name>
    <dbReference type="NCBI Taxonomy" id="7962"/>
    <lineage>
        <taxon>Eukaryota</taxon>
        <taxon>Metazoa</taxon>
        <taxon>Chordata</taxon>
        <taxon>Craniata</taxon>
        <taxon>Vertebrata</taxon>
        <taxon>Euteleostomi</taxon>
        <taxon>Actinopterygii</taxon>
        <taxon>Neopterygii</taxon>
        <taxon>Teleostei</taxon>
        <taxon>Ostariophysi</taxon>
        <taxon>Cypriniformes</taxon>
        <taxon>Cyprinidae</taxon>
        <taxon>Cyprininae</taxon>
        <taxon>Cyprinus</taxon>
    </lineage>
</organism>
<dbReference type="GO" id="GO:0003676">
    <property type="term" value="F:nucleic acid binding"/>
    <property type="evidence" value="ECO:0007669"/>
    <property type="project" value="InterPro"/>
</dbReference>
<dbReference type="Gene3D" id="3.10.10.10">
    <property type="entry name" value="HIV Type 1 Reverse Transcriptase, subunit A, domain 1"/>
    <property type="match status" value="1"/>
</dbReference>
<dbReference type="PANTHER" id="PTHR37984">
    <property type="entry name" value="PROTEIN CBG26694"/>
    <property type="match status" value="1"/>
</dbReference>
<dbReference type="PANTHER" id="PTHR37984:SF15">
    <property type="entry name" value="INTEGRASE CATALYTIC DOMAIN-CONTAINING PROTEIN"/>
    <property type="match status" value="1"/>
</dbReference>
<dbReference type="PROSITE" id="PS50994">
    <property type="entry name" value="INTEGRASE"/>
    <property type="match status" value="1"/>
</dbReference>
<dbReference type="FunFam" id="1.10.340.70:FF:000001">
    <property type="entry name" value="Retrovirus-related Pol polyprotein from transposon gypsy-like Protein"/>
    <property type="match status" value="1"/>
</dbReference>
<comment type="similarity">
    <text evidence="1">Belongs to the beta type-B retroviral polymerase family. HERV class-II K(HML-2) pol subfamily.</text>
</comment>
<dbReference type="SUPFAM" id="SSF53098">
    <property type="entry name" value="Ribonuclease H-like"/>
    <property type="match status" value="1"/>
</dbReference>
<dbReference type="EC" id="3.1.26.4" evidence="2"/>
<dbReference type="InterPro" id="IPR054465">
    <property type="entry name" value="Integrase_p58-like_C"/>
</dbReference>
<dbReference type="Pfam" id="PF22938">
    <property type="entry name" value="Integrase_p58_C"/>
    <property type="match status" value="1"/>
</dbReference>
<dbReference type="Gene3D" id="1.10.340.70">
    <property type="match status" value="1"/>
</dbReference>
<accession>A0A8C1PH44</accession>
<dbReference type="FunFam" id="3.30.420.10:FF:000032">
    <property type="entry name" value="Retrovirus-related Pol polyprotein from transposon 297-like Protein"/>
    <property type="match status" value="1"/>
</dbReference>
<dbReference type="InterPro" id="IPR036397">
    <property type="entry name" value="RNaseH_sf"/>
</dbReference>
<dbReference type="CDD" id="cd01647">
    <property type="entry name" value="RT_LTR"/>
    <property type="match status" value="1"/>
</dbReference>
<evidence type="ECO:0000256" key="2">
    <source>
        <dbReference type="ARBA" id="ARBA00012180"/>
    </source>
</evidence>
<dbReference type="Pfam" id="PF00078">
    <property type="entry name" value="RVT_1"/>
    <property type="match status" value="1"/>
</dbReference>
<sequence>MPNSGVMCFWDHGLLMRRWKPDEDDENCQLVQQIVLPSGYRTHVLKLAHEHVMSGHLGVTKTYHRVSRYFYWPGIKSAVSTFCKACKVCQLTGKPNQRVPVAALMPIPVTCEPFERLIIDCVGPLPKSKAGHQYLLTIMCAATRFPEAVPLRNLKAKAVVKELMKFCSTFGLPKVIQMDRGTNFTSRMSEQILKELDINHQLSSDYHPESQGVIERFHQTLKTMLRSYCVETGKDWDEGLPFLLFAVRETVQESLGYSPAELVFGHVVRGPLKLSEQLLTEHPTPVAIPDYVQSLRQRLQSIREVAVKHLEMAQGKMKARYDQKSVKRSFQPGDSVLALLPTPGSMFQAKFSGPYIVKKKVSDTNYVIDTPDCRCKSRLCHINMLKRYVTAQCKSETKCDKFTDEMNCETPKVPTSTAAMVTNYTMEEDGLCSREVQISSTRLQNSAILNDLKNYHAHLGESQDKALTDLLHKFPSLFSDVPGKTAMCSHDIDVGNASPIKQHPYRVKPQKRNIMNAEVEYMLQNEFAVPSQSPWSWPCLLVPKPDSTCRFCTDFRKVNNVTKADSFPLPRMEDCVDRVGNAKFVTKLDLLKGYWQVPLTPRASEISAFVTPDNFLQYSVLAFGMQNAPATFQRLMYNVLAGVKNCEVYLDDVVIHSHTWTEHLSTLKCFSAICQCLIDFEPC</sequence>
<protein>
    <recommendedName>
        <fullName evidence="3">Gypsy retrotransposon integrase-like protein 1</fullName>
        <ecNumber evidence="2">3.1.26.4</ecNumber>
    </recommendedName>
</protein>
<reference evidence="5" key="1">
    <citation type="submission" date="2025-08" db="UniProtKB">
        <authorList>
            <consortium name="Ensembl"/>
        </authorList>
    </citation>
    <scope>IDENTIFICATION</scope>
</reference>
<keyword evidence="6" id="KW-1185">Reference proteome</keyword>
<evidence type="ECO:0000256" key="3">
    <source>
        <dbReference type="ARBA" id="ARBA00039658"/>
    </source>
</evidence>
<dbReference type="Gene3D" id="3.30.420.10">
    <property type="entry name" value="Ribonuclease H-like superfamily/Ribonuclease H"/>
    <property type="match status" value="1"/>
</dbReference>
<dbReference type="InterPro" id="IPR041588">
    <property type="entry name" value="Integrase_H2C2"/>
</dbReference>
<dbReference type="GO" id="GO:0015074">
    <property type="term" value="P:DNA integration"/>
    <property type="evidence" value="ECO:0007669"/>
    <property type="project" value="InterPro"/>
</dbReference>
<dbReference type="Pfam" id="PF17921">
    <property type="entry name" value="Integrase_H2C2"/>
    <property type="match status" value="1"/>
</dbReference>
<dbReference type="Proteomes" id="UP000694427">
    <property type="component" value="Unplaced"/>
</dbReference>
<dbReference type="GO" id="GO:0004523">
    <property type="term" value="F:RNA-DNA hybrid ribonuclease activity"/>
    <property type="evidence" value="ECO:0007669"/>
    <property type="project" value="UniProtKB-EC"/>
</dbReference>
<dbReference type="Pfam" id="PF00665">
    <property type="entry name" value="rve"/>
    <property type="match status" value="1"/>
</dbReference>
<evidence type="ECO:0000259" key="4">
    <source>
        <dbReference type="PROSITE" id="PS50994"/>
    </source>
</evidence>
<dbReference type="AlphaFoldDB" id="A0A8C1PH44"/>
<dbReference type="InterPro" id="IPR043128">
    <property type="entry name" value="Rev_trsase/Diguanyl_cyclase"/>
</dbReference>
<reference evidence="5" key="2">
    <citation type="submission" date="2025-09" db="UniProtKB">
        <authorList>
            <consortium name="Ensembl"/>
        </authorList>
    </citation>
    <scope>IDENTIFICATION</scope>
</reference>
<dbReference type="Ensembl" id="ENSCCRT00010118420.1">
    <property type="protein sequence ID" value="ENSCCRP00010106524.1"/>
    <property type="gene ID" value="ENSCCRG00010046961.1"/>
</dbReference>
<dbReference type="SUPFAM" id="SSF56672">
    <property type="entry name" value="DNA/RNA polymerases"/>
    <property type="match status" value="1"/>
</dbReference>
<evidence type="ECO:0000313" key="5">
    <source>
        <dbReference type="Ensembl" id="ENSCCRP00010106524.1"/>
    </source>
</evidence>
<feature type="domain" description="Integrase catalytic" evidence="4">
    <location>
        <begin position="109"/>
        <end position="267"/>
    </location>
</feature>
<proteinExistence type="inferred from homology"/>
<dbReference type="InterPro" id="IPR000477">
    <property type="entry name" value="RT_dom"/>
</dbReference>
<dbReference type="InterPro" id="IPR012337">
    <property type="entry name" value="RNaseH-like_sf"/>
</dbReference>
<dbReference type="Gene3D" id="3.30.70.270">
    <property type="match status" value="1"/>
</dbReference>
<evidence type="ECO:0000256" key="1">
    <source>
        <dbReference type="ARBA" id="ARBA00010879"/>
    </source>
</evidence>
<dbReference type="InterPro" id="IPR050951">
    <property type="entry name" value="Retrovirus_Pol_polyprotein"/>
</dbReference>
<dbReference type="InterPro" id="IPR001584">
    <property type="entry name" value="Integrase_cat-core"/>
</dbReference>
<name>A0A8C1PH44_CYPCA</name>